<organism evidence="2">
    <name type="scientific">Dissoconium aciculare CBS 342.82</name>
    <dbReference type="NCBI Taxonomy" id="1314786"/>
    <lineage>
        <taxon>Eukaryota</taxon>
        <taxon>Fungi</taxon>
        <taxon>Dikarya</taxon>
        <taxon>Ascomycota</taxon>
        <taxon>Pezizomycotina</taxon>
        <taxon>Dothideomycetes</taxon>
        <taxon>Dothideomycetidae</taxon>
        <taxon>Mycosphaerellales</taxon>
        <taxon>Dissoconiaceae</taxon>
        <taxon>Dissoconium</taxon>
    </lineage>
</organism>
<name>A0A6J3MAB4_9PEZI</name>
<accession>A0A6J3MAB4</accession>
<gene>
    <name evidence="2" type="ORF">K489DRAFT_206514</name>
</gene>
<reference evidence="2" key="3">
    <citation type="submission" date="2025-08" db="UniProtKB">
        <authorList>
            <consortium name="RefSeq"/>
        </authorList>
    </citation>
    <scope>IDENTIFICATION</scope>
    <source>
        <strain evidence="2">CBS 342.82</strain>
    </source>
</reference>
<evidence type="ECO:0000313" key="1">
    <source>
        <dbReference type="Proteomes" id="UP000504637"/>
    </source>
</evidence>
<protein>
    <submittedName>
        <fullName evidence="2">Uncharacterized protein</fullName>
    </submittedName>
</protein>
<sequence length="180" mass="19063">MTECRGGEMGCRTGADLRDEVSNGFSRTCEPITPRAHALAAGAISCNVYFSCMSTVAPRRCPGVNASLMLRAMNLARLCSCFIADLLLPVAGCSARMPKDSPPSAAAFVTVAAKHASVLGVSFVFCGCPSNPTRSKQAYLGNLSWRGDNSSLPDKIYKNRGGQMMHDDSYGRSGCLALRG</sequence>
<dbReference type="GeneID" id="54357422"/>
<proteinExistence type="predicted"/>
<reference evidence="2" key="2">
    <citation type="submission" date="2020-04" db="EMBL/GenBank/DDBJ databases">
        <authorList>
            <consortium name="NCBI Genome Project"/>
        </authorList>
    </citation>
    <scope>NUCLEOTIDE SEQUENCE</scope>
    <source>
        <strain evidence="2">CBS 342.82</strain>
    </source>
</reference>
<dbReference type="AlphaFoldDB" id="A0A6J3MAB4"/>
<dbReference type="Proteomes" id="UP000504637">
    <property type="component" value="Unplaced"/>
</dbReference>
<keyword evidence="1" id="KW-1185">Reference proteome</keyword>
<reference evidence="2" key="1">
    <citation type="submission" date="2020-01" db="EMBL/GenBank/DDBJ databases">
        <authorList>
            <consortium name="DOE Joint Genome Institute"/>
            <person name="Haridas S."/>
            <person name="Albert R."/>
            <person name="Binder M."/>
            <person name="Bloem J."/>
            <person name="Labutti K."/>
            <person name="Salamov A."/>
            <person name="Andreopoulos B."/>
            <person name="Baker S.E."/>
            <person name="Barry K."/>
            <person name="Bills G."/>
            <person name="Bluhm B.H."/>
            <person name="Cannon C."/>
            <person name="Castanera R."/>
            <person name="Culley D.E."/>
            <person name="Daum C."/>
            <person name="Ezra D."/>
            <person name="Gonzalez J.B."/>
            <person name="Henrissat B."/>
            <person name="Kuo A."/>
            <person name="Liang C."/>
            <person name="Lipzen A."/>
            <person name="Lutzoni F."/>
            <person name="Magnuson J."/>
            <person name="Mondo S."/>
            <person name="Nolan M."/>
            <person name="Ohm R."/>
            <person name="Pangilinan J."/>
            <person name="Park H.-J."/>
            <person name="Ramirez L."/>
            <person name="Alfaro M."/>
            <person name="Sun H."/>
            <person name="Tritt A."/>
            <person name="Yoshinaga Y."/>
            <person name="Zwiers L.-H."/>
            <person name="Turgeon B.G."/>
            <person name="Goodwin S.B."/>
            <person name="Spatafora J.W."/>
            <person name="Crous P.W."/>
            <person name="Grigoriev I.V."/>
        </authorList>
    </citation>
    <scope>NUCLEOTIDE SEQUENCE</scope>
    <source>
        <strain evidence="2">CBS 342.82</strain>
    </source>
</reference>
<dbReference type="RefSeq" id="XP_033460793.1">
    <property type="nucleotide sequence ID" value="XM_033599623.1"/>
</dbReference>
<evidence type="ECO:0000313" key="2">
    <source>
        <dbReference type="RefSeq" id="XP_033460793.1"/>
    </source>
</evidence>